<protein>
    <submittedName>
        <fullName evidence="2">Uncharacterized protein</fullName>
    </submittedName>
</protein>
<gene>
    <name evidence="2" type="ORF">Cni_G27929</name>
</gene>
<feature type="signal peptide" evidence="1">
    <location>
        <begin position="1"/>
        <end position="23"/>
    </location>
</feature>
<evidence type="ECO:0000313" key="2">
    <source>
        <dbReference type="EMBL" id="WOL19132.1"/>
    </source>
</evidence>
<dbReference type="Proteomes" id="UP001327560">
    <property type="component" value="Chromosome 9"/>
</dbReference>
<accession>A0AAQ3L4R1</accession>
<sequence>MSRQCSWRIYIFSLIVLLAVVSAKSDGNPTNDIVDFINANRTGSKLPKLSNSPGLGCMALQLLLQCTKNCSNNNTLDCHPPEVDITEVYAPNCGVELPTVDTISGRLLGCFWKPLDPEQALSAVLVPNKKSLSLVQSKEHSEVGVGYVGVHHGPFLWGVLFSSGNTSSSFVLEGGKGIEQRSGCFSGINVPCNVGNKLLLTEKILMFSISCLILQVVLLV</sequence>
<keyword evidence="1" id="KW-0732">Signal</keyword>
<reference evidence="2 3" key="1">
    <citation type="submission" date="2023-10" db="EMBL/GenBank/DDBJ databases">
        <title>Chromosome-scale genome assembly provides insights into flower coloration mechanisms of Canna indica.</title>
        <authorList>
            <person name="Li C."/>
        </authorList>
    </citation>
    <scope>NUCLEOTIDE SEQUENCE [LARGE SCALE GENOMIC DNA]</scope>
    <source>
        <tissue evidence="2">Flower</tissue>
    </source>
</reference>
<evidence type="ECO:0000313" key="3">
    <source>
        <dbReference type="Proteomes" id="UP001327560"/>
    </source>
</evidence>
<dbReference type="EMBL" id="CP136898">
    <property type="protein sequence ID" value="WOL19132.1"/>
    <property type="molecule type" value="Genomic_DNA"/>
</dbReference>
<feature type="chain" id="PRO_5042938116" evidence="1">
    <location>
        <begin position="24"/>
        <end position="220"/>
    </location>
</feature>
<dbReference type="PANTHER" id="PTHR34537">
    <property type="entry name" value="OS08G0459300 PROTEIN"/>
    <property type="match status" value="1"/>
</dbReference>
<organism evidence="2 3">
    <name type="scientific">Canna indica</name>
    <name type="common">Indian-shot</name>
    <dbReference type="NCBI Taxonomy" id="4628"/>
    <lineage>
        <taxon>Eukaryota</taxon>
        <taxon>Viridiplantae</taxon>
        <taxon>Streptophyta</taxon>
        <taxon>Embryophyta</taxon>
        <taxon>Tracheophyta</taxon>
        <taxon>Spermatophyta</taxon>
        <taxon>Magnoliopsida</taxon>
        <taxon>Liliopsida</taxon>
        <taxon>Zingiberales</taxon>
        <taxon>Cannaceae</taxon>
        <taxon>Canna</taxon>
    </lineage>
</organism>
<dbReference type="PANTHER" id="PTHR34537:SF2">
    <property type="entry name" value="FERREDOXIN-LIKE PROTEIN"/>
    <property type="match status" value="1"/>
</dbReference>
<proteinExistence type="predicted"/>
<dbReference type="AlphaFoldDB" id="A0AAQ3L4R1"/>
<name>A0AAQ3L4R1_9LILI</name>
<evidence type="ECO:0000256" key="1">
    <source>
        <dbReference type="SAM" id="SignalP"/>
    </source>
</evidence>
<keyword evidence="3" id="KW-1185">Reference proteome</keyword>